<evidence type="ECO:0000256" key="4">
    <source>
        <dbReference type="SAM" id="MobiDB-lite"/>
    </source>
</evidence>
<sequence>MASVDAAGDPLRSFASATSLLFRTLGPAAASASPSRAPGALLGGSLVHSLRDPPLSNRRARACLLVWAHAVFDLTGDRGLTMPGLVQKRSKELMEQASLVLKGRRPGLDRKRAQFSLKPTQSNPVNVDFSQALSIDDPEEYFLTLERLEKADREIKKLRGEVPTKTANYDRPIEPPKKRPGMSRRKSVYSYNFSVGMDTSDGTEAPDSQMGTLPESQSTQDDMPPSVPERTKPPVPSSSSQCDIQDVSTREDSFAKKDKGATLDSLMSAFKNLDASKEESLLREKLQIKEINIGEACIPDLFNVPGDRPVRRTKQKYLTSDRTPERPVSGSHHAPISKWDKHILGRDILNDKADLSEDDESDNSPETVVDKQSQVHSSYNDVVLTNGEASTARETPTSIIKFPDHVLEPVSSPLGACIDSDVAKEKDASSGQNVSLEEEHMPVNHPFTERPNNEPETSSHHLEGETTKVLGSAPGRNASVLHGEDDNIGYQGVLGGDMLVQDEPIHPPEIPPDAHNQSHIQDEDVEKQAVDISHELPLSKGGKQNAVQKRKNKKQSAKRGKRVSDKPIHTSEIPPEDIVPQNNSHVHEGNFEKPAVGTSNELSPSKDSKQKRVQNEESKKQPLKRMKRGAEEASNPLGIPPENCDTETQPSMQDTNIEQQTVDTRVSRSPNKGKLQKEGQRRKKRQEVNRRKSLTAFGLAWQSGVRRSTRIRSRPLQDWLGERLLYGRIHDTMATVIGVKSYSPSQDGKVELRVKSFVPEQYSDMVAQAAKY</sequence>
<evidence type="ECO:0000256" key="3">
    <source>
        <dbReference type="ARBA" id="ARBA00023242"/>
    </source>
</evidence>
<evidence type="ECO:0000313" key="5">
    <source>
        <dbReference type="EnsemblPlants" id="AET3Gv20547200.12"/>
    </source>
</evidence>
<feature type="region of interest" description="Disordered" evidence="4">
    <location>
        <begin position="316"/>
        <end position="337"/>
    </location>
</feature>
<accession>A0A453F1Z8</accession>
<feature type="region of interest" description="Disordered" evidence="4">
    <location>
        <begin position="499"/>
        <end position="687"/>
    </location>
</feature>
<feature type="compositionally biased region" description="Basic residues" evidence="4">
    <location>
        <begin position="548"/>
        <end position="561"/>
    </location>
</feature>
<dbReference type="EnsemblPlants" id="AET3Gv20547200.12">
    <property type="protein sequence ID" value="AET3Gv20547200.12"/>
    <property type="gene ID" value="AET3Gv20547200"/>
</dbReference>
<dbReference type="Gramene" id="AET3Gv20547200.12">
    <property type="protein sequence ID" value="AET3Gv20547200.12"/>
    <property type="gene ID" value="AET3Gv20547200"/>
</dbReference>
<dbReference type="InterPro" id="IPR028386">
    <property type="entry name" value="CENP-C/Mif2/cnp3"/>
</dbReference>
<evidence type="ECO:0000256" key="1">
    <source>
        <dbReference type="ARBA" id="ARBA00004123"/>
    </source>
</evidence>
<feature type="compositionally biased region" description="Basic residues" evidence="4">
    <location>
        <begin position="178"/>
        <end position="187"/>
    </location>
</feature>
<reference evidence="6" key="2">
    <citation type="journal article" date="2017" name="Nat. Plants">
        <title>The Aegilops tauschii genome reveals multiple impacts of transposons.</title>
        <authorList>
            <person name="Zhao G."/>
            <person name="Zou C."/>
            <person name="Li K."/>
            <person name="Wang K."/>
            <person name="Li T."/>
            <person name="Gao L."/>
            <person name="Zhang X."/>
            <person name="Wang H."/>
            <person name="Yang Z."/>
            <person name="Liu X."/>
            <person name="Jiang W."/>
            <person name="Mao L."/>
            <person name="Kong X."/>
            <person name="Jiao Y."/>
            <person name="Jia J."/>
        </authorList>
    </citation>
    <scope>NUCLEOTIDE SEQUENCE [LARGE SCALE GENOMIC DNA]</scope>
    <source>
        <strain evidence="6">cv. AL8/78</strain>
    </source>
</reference>
<feature type="region of interest" description="Disordered" evidence="4">
    <location>
        <begin position="354"/>
        <end position="381"/>
    </location>
</feature>
<reference evidence="6" key="1">
    <citation type="journal article" date="2014" name="Science">
        <title>Ancient hybridizations among the ancestral genomes of bread wheat.</title>
        <authorList>
            <consortium name="International Wheat Genome Sequencing Consortium,"/>
            <person name="Marcussen T."/>
            <person name="Sandve S.R."/>
            <person name="Heier L."/>
            <person name="Spannagl M."/>
            <person name="Pfeifer M."/>
            <person name="Jakobsen K.S."/>
            <person name="Wulff B.B."/>
            <person name="Steuernagel B."/>
            <person name="Mayer K.F."/>
            <person name="Olsen O.A."/>
        </authorList>
    </citation>
    <scope>NUCLEOTIDE SEQUENCE [LARGE SCALE GENOMIC DNA]</scope>
    <source>
        <strain evidence="6">cv. AL8/78</strain>
    </source>
</reference>
<keyword evidence="6" id="KW-1185">Reference proteome</keyword>
<proteinExistence type="inferred from homology"/>
<comment type="subcellular location">
    <subcellularLocation>
        <location evidence="1">Nucleus</location>
    </subcellularLocation>
</comment>
<feature type="compositionally biased region" description="Polar residues" evidence="4">
    <location>
        <begin position="209"/>
        <end position="221"/>
    </location>
</feature>
<organism evidence="5 6">
    <name type="scientific">Aegilops tauschii subsp. strangulata</name>
    <name type="common">Goatgrass</name>
    <dbReference type="NCBI Taxonomy" id="200361"/>
    <lineage>
        <taxon>Eukaryota</taxon>
        <taxon>Viridiplantae</taxon>
        <taxon>Streptophyta</taxon>
        <taxon>Embryophyta</taxon>
        <taxon>Tracheophyta</taxon>
        <taxon>Spermatophyta</taxon>
        <taxon>Magnoliopsida</taxon>
        <taxon>Liliopsida</taxon>
        <taxon>Poales</taxon>
        <taxon>Poaceae</taxon>
        <taxon>BOP clade</taxon>
        <taxon>Pooideae</taxon>
        <taxon>Triticodae</taxon>
        <taxon>Triticeae</taxon>
        <taxon>Triticinae</taxon>
        <taxon>Aegilops</taxon>
    </lineage>
</organism>
<reference evidence="5" key="3">
    <citation type="journal article" date="2017" name="Nature">
        <title>Genome sequence of the progenitor of the wheat D genome Aegilops tauschii.</title>
        <authorList>
            <person name="Luo M.C."/>
            <person name="Gu Y.Q."/>
            <person name="Puiu D."/>
            <person name="Wang H."/>
            <person name="Twardziok S.O."/>
            <person name="Deal K.R."/>
            <person name="Huo N."/>
            <person name="Zhu T."/>
            <person name="Wang L."/>
            <person name="Wang Y."/>
            <person name="McGuire P.E."/>
            <person name="Liu S."/>
            <person name="Long H."/>
            <person name="Ramasamy R.K."/>
            <person name="Rodriguez J.C."/>
            <person name="Van S.L."/>
            <person name="Yuan L."/>
            <person name="Wang Z."/>
            <person name="Xia Z."/>
            <person name="Xiao L."/>
            <person name="Anderson O.D."/>
            <person name="Ouyang S."/>
            <person name="Liang Y."/>
            <person name="Zimin A.V."/>
            <person name="Pertea G."/>
            <person name="Qi P."/>
            <person name="Bennetzen J.L."/>
            <person name="Dai X."/>
            <person name="Dawson M.W."/>
            <person name="Muller H.G."/>
            <person name="Kugler K."/>
            <person name="Rivarola-Duarte L."/>
            <person name="Spannagl M."/>
            <person name="Mayer K.F.X."/>
            <person name="Lu F.H."/>
            <person name="Bevan M.W."/>
            <person name="Leroy P."/>
            <person name="Li P."/>
            <person name="You F.M."/>
            <person name="Sun Q."/>
            <person name="Liu Z."/>
            <person name="Lyons E."/>
            <person name="Wicker T."/>
            <person name="Salzberg S.L."/>
            <person name="Devos K.M."/>
            <person name="Dvorak J."/>
        </authorList>
    </citation>
    <scope>NUCLEOTIDE SEQUENCE [LARGE SCALE GENOMIC DNA]</scope>
    <source>
        <strain evidence="5">cv. AL8/78</strain>
    </source>
</reference>
<comment type="similarity">
    <text evidence="2">Belongs to the CENP-C/MIF2 family.</text>
</comment>
<dbReference type="GO" id="GO:0019237">
    <property type="term" value="F:centromeric DNA binding"/>
    <property type="evidence" value="ECO:0007669"/>
    <property type="project" value="InterPro"/>
</dbReference>
<keyword evidence="3" id="KW-0539">Nucleus</keyword>
<dbReference type="GO" id="GO:0051455">
    <property type="term" value="P:spindle attachment to meiosis I kinetochore"/>
    <property type="evidence" value="ECO:0007669"/>
    <property type="project" value="TreeGrafter"/>
</dbReference>
<dbReference type="GO" id="GO:0051315">
    <property type="term" value="P:attachment of mitotic spindle microtubules to kinetochore"/>
    <property type="evidence" value="ECO:0007669"/>
    <property type="project" value="TreeGrafter"/>
</dbReference>
<reference evidence="5" key="5">
    <citation type="journal article" date="2021" name="G3 (Bethesda)">
        <title>Aegilops tauschii genome assembly Aet v5.0 features greater sequence contiguity and improved annotation.</title>
        <authorList>
            <person name="Wang L."/>
            <person name="Zhu T."/>
            <person name="Rodriguez J.C."/>
            <person name="Deal K.R."/>
            <person name="Dubcovsky J."/>
            <person name="McGuire P.E."/>
            <person name="Lux T."/>
            <person name="Spannagl M."/>
            <person name="Mayer K.F.X."/>
            <person name="Baldrich P."/>
            <person name="Meyers B.C."/>
            <person name="Huo N."/>
            <person name="Gu Y.Q."/>
            <person name="Zhou H."/>
            <person name="Devos K.M."/>
            <person name="Bennetzen J.L."/>
            <person name="Unver T."/>
            <person name="Budak H."/>
            <person name="Gulick P.J."/>
            <person name="Galiba G."/>
            <person name="Kalapos B."/>
            <person name="Nelson D.R."/>
            <person name="Li P."/>
            <person name="You F.M."/>
            <person name="Luo M.C."/>
            <person name="Dvorak J."/>
        </authorList>
    </citation>
    <scope>NUCLEOTIDE SEQUENCE [LARGE SCALE GENOMIC DNA]</scope>
    <source>
        <strain evidence="5">cv. AL8/78</strain>
    </source>
</reference>
<feature type="compositionally biased region" description="Polar residues" evidence="4">
    <location>
        <begin position="237"/>
        <end position="247"/>
    </location>
</feature>
<feature type="region of interest" description="Disordered" evidence="4">
    <location>
        <begin position="422"/>
        <end position="463"/>
    </location>
</feature>
<evidence type="ECO:0000313" key="6">
    <source>
        <dbReference type="Proteomes" id="UP000015105"/>
    </source>
</evidence>
<feature type="compositionally biased region" description="Polar residues" evidence="4">
    <location>
        <begin position="646"/>
        <end position="670"/>
    </location>
</feature>
<dbReference type="AlphaFoldDB" id="A0A453F1Z8"/>
<dbReference type="Proteomes" id="UP000015105">
    <property type="component" value="Chromosome 3D"/>
</dbReference>
<dbReference type="GO" id="GO:0051382">
    <property type="term" value="P:kinetochore assembly"/>
    <property type="evidence" value="ECO:0007669"/>
    <property type="project" value="InterPro"/>
</dbReference>
<feature type="compositionally biased region" description="Polar residues" evidence="4">
    <location>
        <begin position="364"/>
        <end position="380"/>
    </location>
</feature>
<dbReference type="GO" id="GO:0005634">
    <property type="term" value="C:nucleus"/>
    <property type="evidence" value="ECO:0007669"/>
    <property type="project" value="UniProtKB-SubCell"/>
</dbReference>
<feature type="compositionally biased region" description="Basic and acidic residues" evidence="4">
    <location>
        <begin position="604"/>
        <end position="620"/>
    </location>
</feature>
<name>A0A453F1Z8_AEGTS</name>
<feature type="compositionally biased region" description="Basic and acidic residues" evidence="4">
    <location>
        <begin position="520"/>
        <end position="534"/>
    </location>
</feature>
<reference evidence="5" key="4">
    <citation type="submission" date="2019-03" db="UniProtKB">
        <authorList>
            <consortium name="EnsemblPlants"/>
        </authorList>
    </citation>
    <scope>IDENTIFICATION</scope>
</reference>
<evidence type="ECO:0000256" key="2">
    <source>
        <dbReference type="ARBA" id="ARBA00010291"/>
    </source>
</evidence>
<feature type="compositionally biased region" description="Basic and acidic residues" evidence="4">
    <location>
        <begin position="437"/>
        <end position="463"/>
    </location>
</feature>
<dbReference type="PANTHER" id="PTHR16684:SF11">
    <property type="entry name" value="CENTROMERE PROTEIN C"/>
    <property type="match status" value="1"/>
</dbReference>
<dbReference type="STRING" id="200361.A0A453F1Z8"/>
<dbReference type="GO" id="GO:0000776">
    <property type="term" value="C:kinetochore"/>
    <property type="evidence" value="ECO:0007669"/>
    <property type="project" value="InterPro"/>
</dbReference>
<evidence type="ECO:0008006" key="7">
    <source>
        <dbReference type="Google" id="ProtNLM"/>
    </source>
</evidence>
<dbReference type="PANTHER" id="PTHR16684">
    <property type="entry name" value="CENTROMERE PROTEIN C"/>
    <property type="match status" value="1"/>
</dbReference>
<feature type="region of interest" description="Disordered" evidence="4">
    <location>
        <begin position="166"/>
        <end position="256"/>
    </location>
</feature>
<protein>
    <recommendedName>
        <fullName evidence="7">Centromere protein C 1</fullName>
    </recommendedName>
</protein>